<evidence type="ECO:0000313" key="2">
    <source>
        <dbReference type="Proteomes" id="UP000249130"/>
    </source>
</evidence>
<proteinExistence type="predicted"/>
<protein>
    <submittedName>
        <fullName evidence="1">Double-strand break repair protein AddB</fullName>
    </submittedName>
</protein>
<comment type="caution">
    <text evidence="1">The sequence shown here is derived from an EMBL/GenBank/DDBJ whole genome shotgun (WGS) entry which is preliminary data.</text>
</comment>
<dbReference type="Proteomes" id="UP000249130">
    <property type="component" value="Unassembled WGS sequence"/>
</dbReference>
<accession>A0A327KZD6</accession>
<keyword evidence="2" id="KW-1185">Reference proteome</keyword>
<evidence type="ECO:0000313" key="1">
    <source>
        <dbReference type="EMBL" id="RAI42985.1"/>
    </source>
</evidence>
<feature type="non-terminal residue" evidence="1">
    <location>
        <position position="239"/>
    </location>
</feature>
<dbReference type="EMBL" id="NPEX01000114">
    <property type="protein sequence ID" value="RAI42985.1"/>
    <property type="molecule type" value="Genomic_DNA"/>
</dbReference>
<reference evidence="1 2" key="1">
    <citation type="submission" date="2017-07" db="EMBL/GenBank/DDBJ databases">
        <title>Draft Genome Sequences of Select Purple Nonsulfur Bacteria.</title>
        <authorList>
            <person name="Lasarre B."/>
            <person name="Mckinlay J.B."/>
        </authorList>
    </citation>
    <scope>NUCLEOTIDE SEQUENCE [LARGE SCALE GENOMIC DNA]</scope>
    <source>
        <strain evidence="1 2">DSM 5909</strain>
    </source>
</reference>
<organism evidence="1 2">
    <name type="scientific">Rhodoplanes roseus</name>
    <dbReference type="NCBI Taxonomy" id="29409"/>
    <lineage>
        <taxon>Bacteria</taxon>
        <taxon>Pseudomonadati</taxon>
        <taxon>Pseudomonadota</taxon>
        <taxon>Alphaproteobacteria</taxon>
        <taxon>Hyphomicrobiales</taxon>
        <taxon>Nitrobacteraceae</taxon>
        <taxon>Rhodoplanes</taxon>
    </lineage>
</organism>
<dbReference type="AlphaFoldDB" id="A0A327KZD6"/>
<name>A0A327KZD6_9BRAD</name>
<sequence length="239" mass="25563">MFTIPAAVPFLPTLVAALLEGRLVPGFSGARDPLALAAATLYLPTRRACRIARDAFFDALGRDGAVLPRIVALGDIDEDELAFASASGASADGALPDALDLPPALSSLSRRLLLAQLVLAWAKSLRPRHAEEPPVVVDTPAAALAMADQLARLMDDMTTRGVSWDRLDTLVPAEHDAYWSLTLKFLRIARDYWPTVLAERRTIEPAARRDRLIEAEAARVAAHTEGPVIVAGSTGSMPA</sequence>
<gene>
    <name evidence="1" type="ORF">CH341_16765</name>
</gene>